<evidence type="ECO:0000313" key="7">
    <source>
        <dbReference type="EMBL" id="CAF1049088.1"/>
    </source>
</evidence>
<evidence type="ECO:0008006" key="10">
    <source>
        <dbReference type="Google" id="ProtNLM"/>
    </source>
</evidence>
<proteinExistence type="inferred from homology"/>
<evidence type="ECO:0000256" key="3">
    <source>
        <dbReference type="ARBA" id="ARBA00022692"/>
    </source>
</evidence>
<comment type="caution">
    <text evidence="7">The sequence shown here is derived from an EMBL/GenBank/DDBJ whole genome shotgun (WGS) entry which is preliminary data.</text>
</comment>
<protein>
    <recommendedName>
        <fullName evidence="10">Transmembrane protein 45B</fullName>
    </recommendedName>
</protein>
<evidence type="ECO:0000256" key="1">
    <source>
        <dbReference type="ARBA" id="ARBA00004141"/>
    </source>
</evidence>
<dbReference type="Pfam" id="PF04819">
    <property type="entry name" value="DUF716"/>
    <property type="match status" value="1"/>
</dbReference>
<feature type="transmembrane region" description="Helical" evidence="6">
    <location>
        <begin position="227"/>
        <end position="248"/>
    </location>
</feature>
<comment type="similarity">
    <text evidence="2">Belongs to the TMEM45 family.</text>
</comment>
<dbReference type="EMBL" id="CAJOBB010001607">
    <property type="protein sequence ID" value="CAF3879905.1"/>
    <property type="molecule type" value="Genomic_DNA"/>
</dbReference>
<feature type="transmembrane region" description="Helical" evidence="6">
    <location>
        <begin position="124"/>
        <end position="143"/>
    </location>
</feature>
<evidence type="ECO:0000313" key="8">
    <source>
        <dbReference type="EMBL" id="CAF3879905.1"/>
    </source>
</evidence>
<dbReference type="AlphaFoldDB" id="A0A814KG93"/>
<dbReference type="InterPro" id="IPR006904">
    <property type="entry name" value="DUF716"/>
</dbReference>
<evidence type="ECO:0000256" key="5">
    <source>
        <dbReference type="ARBA" id="ARBA00023136"/>
    </source>
</evidence>
<dbReference type="InterPro" id="IPR042127">
    <property type="entry name" value="TMEM45"/>
</dbReference>
<comment type="subcellular location">
    <subcellularLocation>
        <location evidence="1">Membrane</location>
        <topology evidence="1">Multi-pass membrane protein</topology>
    </subcellularLocation>
</comment>
<dbReference type="PANTHER" id="PTHR16007:SF15">
    <property type="entry name" value="TRANSMEMBRANE PROTEIN 45B"/>
    <property type="match status" value="1"/>
</dbReference>
<evidence type="ECO:0000313" key="9">
    <source>
        <dbReference type="Proteomes" id="UP000663860"/>
    </source>
</evidence>
<feature type="transmembrane region" description="Helical" evidence="6">
    <location>
        <begin position="61"/>
        <end position="79"/>
    </location>
</feature>
<dbReference type="Proteomes" id="UP000663860">
    <property type="component" value="Unassembled WGS sequence"/>
</dbReference>
<feature type="transmembrane region" description="Helical" evidence="6">
    <location>
        <begin position="12"/>
        <end position="31"/>
    </location>
</feature>
<feature type="transmembrane region" description="Helical" evidence="6">
    <location>
        <begin position="99"/>
        <end position="117"/>
    </location>
</feature>
<gene>
    <name evidence="7" type="ORF">IZO911_LOCUS20227</name>
    <name evidence="8" type="ORF">KXQ929_LOCUS21694</name>
</gene>
<evidence type="ECO:0000256" key="4">
    <source>
        <dbReference type="ARBA" id="ARBA00022989"/>
    </source>
</evidence>
<feature type="transmembrane region" description="Helical" evidence="6">
    <location>
        <begin position="155"/>
        <end position="175"/>
    </location>
</feature>
<keyword evidence="5 6" id="KW-0472">Membrane</keyword>
<sequence>MGTFAGHLIPGTIFLILSFWWTYSAWLRYFVCRQRKQSYHVSLTFPLQCCGRRVAALPIEALFIIISTGFGIATELSIGFHHRDGHISFYMGANSYQHIATYMMFFLVGIIDLLIHCRVPIPEHLSIVAVNVAFAAEAISFYFHGHGRSPIEVQLHVFLALAICASIICGTFEIIQREKQIYATLMRAYCTFLQGSWFYTVGFFLYSPFHAHYEDTKDPDEHRNSMLIAYYFVLHMAIGMCVLILFALPAYYMSKRNQQAIDSVSYERVPFVNNDDNEDNVNNHCTQMEKLNIMTNI</sequence>
<keyword evidence="4 6" id="KW-1133">Transmembrane helix</keyword>
<dbReference type="EMBL" id="CAJNOE010000208">
    <property type="protein sequence ID" value="CAF1049088.1"/>
    <property type="molecule type" value="Genomic_DNA"/>
</dbReference>
<name>A0A814KG93_9BILA</name>
<accession>A0A814KG93</accession>
<organism evidence="7 9">
    <name type="scientific">Adineta steineri</name>
    <dbReference type="NCBI Taxonomy" id="433720"/>
    <lineage>
        <taxon>Eukaryota</taxon>
        <taxon>Metazoa</taxon>
        <taxon>Spiralia</taxon>
        <taxon>Gnathifera</taxon>
        <taxon>Rotifera</taxon>
        <taxon>Eurotatoria</taxon>
        <taxon>Bdelloidea</taxon>
        <taxon>Adinetida</taxon>
        <taxon>Adinetidae</taxon>
        <taxon>Adineta</taxon>
    </lineage>
</organism>
<feature type="transmembrane region" description="Helical" evidence="6">
    <location>
        <begin position="187"/>
        <end position="207"/>
    </location>
</feature>
<dbReference type="GO" id="GO:0016020">
    <property type="term" value="C:membrane"/>
    <property type="evidence" value="ECO:0007669"/>
    <property type="project" value="UniProtKB-SubCell"/>
</dbReference>
<keyword evidence="3 6" id="KW-0812">Transmembrane</keyword>
<evidence type="ECO:0000256" key="6">
    <source>
        <dbReference type="SAM" id="Phobius"/>
    </source>
</evidence>
<reference evidence="7" key="1">
    <citation type="submission" date="2021-02" db="EMBL/GenBank/DDBJ databases">
        <authorList>
            <person name="Nowell W R."/>
        </authorList>
    </citation>
    <scope>NUCLEOTIDE SEQUENCE</scope>
</reference>
<dbReference type="Proteomes" id="UP000663868">
    <property type="component" value="Unassembled WGS sequence"/>
</dbReference>
<dbReference type="PANTHER" id="PTHR16007">
    <property type="entry name" value="EPIDIDYMAL MEMBRANE PROTEIN E9-RELATED"/>
    <property type="match status" value="1"/>
</dbReference>
<evidence type="ECO:0000256" key="2">
    <source>
        <dbReference type="ARBA" id="ARBA00006948"/>
    </source>
</evidence>